<gene>
    <name evidence="1" type="ORF">PSON_ATCC_30995.1.T2870012</name>
</gene>
<reference evidence="1" key="1">
    <citation type="submission" date="2021-01" db="EMBL/GenBank/DDBJ databases">
        <authorList>
            <consortium name="Genoscope - CEA"/>
            <person name="William W."/>
        </authorList>
    </citation>
    <scope>NUCLEOTIDE SEQUENCE</scope>
</reference>
<protein>
    <submittedName>
        <fullName evidence="1">Uncharacterized protein</fullName>
    </submittedName>
</protein>
<accession>A0A8S1RRI8</accession>
<comment type="caution">
    <text evidence="1">The sequence shown here is derived from an EMBL/GenBank/DDBJ whole genome shotgun (WGS) entry which is preliminary data.</text>
</comment>
<name>A0A8S1RRI8_9CILI</name>
<proteinExistence type="predicted"/>
<keyword evidence="2" id="KW-1185">Reference proteome</keyword>
<dbReference type="EMBL" id="CAJJDN010000287">
    <property type="protein sequence ID" value="CAD8130416.1"/>
    <property type="molecule type" value="Genomic_DNA"/>
</dbReference>
<evidence type="ECO:0000313" key="1">
    <source>
        <dbReference type="EMBL" id="CAD8130416.1"/>
    </source>
</evidence>
<dbReference type="AlphaFoldDB" id="A0A8S1RRI8"/>
<sequence>MIRYTTIQLTFHFFGMKRKYQKINQRGVISLQNLNQVQYFLKRYRCLNQRIQIEIYKYILFFELLCKKRSISKKKYKKTLRRSLFGGQLE</sequence>
<evidence type="ECO:0000313" key="2">
    <source>
        <dbReference type="Proteomes" id="UP000692954"/>
    </source>
</evidence>
<organism evidence="1 2">
    <name type="scientific">Paramecium sonneborni</name>
    <dbReference type="NCBI Taxonomy" id="65129"/>
    <lineage>
        <taxon>Eukaryota</taxon>
        <taxon>Sar</taxon>
        <taxon>Alveolata</taxon>
        <taxon>Ciliophora</taxon>
        <taxon>Intramacronucleata</taxon>
        <taxon>Oligohymenophorea</taxon>
        <taxon>Peniculida</taxon>
        <taxon>Parameciidae</taxon>
        <taxon>Paramecium</taxon>
    </lineage>
</organism>
<dbReference type="Proteomes" id="UP000692954">
    <property type="component" value="Unassembled WGS sequence"/>
</dbReference>